<reference evidence="2" key="2">
    <citation type="submission" date="2025-08" db="UniProtKB">
        <authorList>
            <consortium name="RefSeq"/>
        </authorList>
    </citation>
    <scope>IDENTIFICATION</scope>
    <source>
        <tissue evidence="2">Leaves</tissue>
    </source>
</reference>
<name>A0A6P6U705_COFAR</name>
<dbReference type="OrthoDB" id="1895233at2759"/>
<evidence type="ECO:0000313" key="1">
    <source>
        <dbReference type="Proteomes" id="UP001652660"/>
    </source>
</evidence>
<dbReference type="AlphaFoldDB" id="A0A6P6U705"/>
<keyword evidence="1" id="KW-1185">Reference proteome</keyword>
<protein>
    <submittedName>
        <fullName evidence="2">Uncharacterized protein isoform X1</fullName>
    </submittedName>
</protein>
<organism evidence="1 2">
    <name type="scientific">Coffea arabica</name>
    <name type="common">Arabian coffee</name>
    <dbReference type="NCBI Taxonomy" id="13443"/>
    <lineage>
        <taxon>Eukaryota</taxon>
        <taxon>Viridiplantae</taxon>
        <taxon>Streptophyta</taxon>
        <taxon>Embryophyta</taxon>
        <taxon>Tracheophyta</taxon>
        <taxon>Spermatophyta</taxon>
        <taxon>Magnoliopsida</taxon>
        <taxon>eudicotyledons</taxon>
        <taxon>Gunneridae</taxon>
        <taxon>Pentapetalae</taxon>
        <taxon>asterids</taxon>
        <taxon>lamiids</taxon>
        <taxon>Gentianales</taxon>
        <taxon>Rubiaceae</taxon>
        <taxon>Ixoroideae</taxon>
        <taxon>Gardenieae complex</taxon>
        <taxon>Bertiereae - Coffeeae clade</taxon>
        <taxon>Coffeeae</taxon>
        <taxon>Coffea</taxon>
    </lineage>
</organism>
<proteinExistence type="predicted"/>
<accession>A0A6P6U705</accession>
<dbReference type="PANTHER" id="PTHR37720">
    <property type="entry name" value="OS10G0481400 PROTEIN"/>
    <property type="match status" value="1"/>
</dbReference>
<sequence>MISVLAQERLLGAALGTVFMGAVIFQQHRSIHQSISETQSLFFPQYQLKGRIYDKQQGLDLAHLWNKAVDQTFGPVIVSLSSKGCFATLWQMMLF</sequence>
<dbReference type="PANTHER" id="PTHR37720:SF2">
    <property type="entry name" value="OS10G0481400 PROTEIN"/>
    <property type="match status" value="1"/>
</dbReference>
<evidence type="ECO:0000313" key="2">
    <source>
        <dbReference type="RefSeq" id="XP_027086239.1"/>
    </source>
</evidence>
<gene>
    <name evidence="2" type="primary">LOC113708009</name>
</gene>
<dbReference type="RefSeq" id="XP_027086239.1">
    <property type="nucleotide sequence ID" value="XM_027230438.2"/>
</dbReference>
<dbReference type="GeneID" id="113708009"/>
<dbReference type="Proteomes" id="UP001652660">
    <property type="component" value="Chromosome 1e"/>
</dbReference>
<reference evidence="1" key="1">
    <citation type="journal article" date="2025" name="Foods">
        <title>Unveiling the Microbial Signatures of Arabica Coffee Cherries: Insights into Ripeness Specific Diversity, Functional Traits, and Implications for Quality and Safety.</title>
        <authorList>
            <consortium name="RefSeq"/>
            <person name="Tenea G.N."/>
            <person name="Cifuentes V."/>
            <person name="Reyes P."/>
            <person name="Cevallos-Vallejos M."/>
        </authorList>
    </citation>
    <scope>NUCLEOTIDE SEQUENCE [LARGE SCALE GENOMIC DNA]</scope>
</reference>